<gene>
    <name evidence="1" type="ORF">ORAREDHAP_LOCUS44075</name>
</gene>
<accession>A0A6J5XYK0</accession>
<name>A0A6J5XYK0_PRUAR</name>
<organism evidence="1 2">
    <name type="scientific">Prunus armeniaca</name>
    <name type="common">Apricot</name>
    <name type="synonym">Armeniaca vulgaris</name>
    <dbReference type="NCBI Taxonomy" id="36596"/>
    <lineage>
        <taxon>Eukaryota</taxon>
        <taxon>Viridiplantae</taxon>
        <taxon>Streptophyta</taxon>
        <taxon>Embryophyta</taxon>
        <taxon>Tracheophyta</taxon>
        <taxon>Spermatophyta</taxon>
        <taxon>Magnoliopsida</taxon>
        <taxon>eudicotyledons</taxon>
        <taxon>Gunneridae</taxon>
        <taxon>Pentapetalae</taxon>
        <taxon>rosids</taxon>
        <taxon>fabids</taxon>
        <taxon>Rosales</taxon>
        <taxon>Rosaceae</taxon>
        <taxon>Amygdaloideae</taxon>
        <taxon>Amygdaleae</taxon>
        <taxon>Prunus</taxon>
    </lineage>
</organism>
<dbReference type="OrthoDB" id="1699369at2759"/>
<dbReference type="InterPro" id="IPR036882">
    <property type="entry name" value="Alba-like_dom_sf"/>
</dbReference>
<protein>
    <submittedName>
        <fullName evidence="1">Uncharacterized protein</fullName>
    </submittedName>
</protein>
<proteinExistence type="predicted"/>
<evidence type="ECO:0000313" key="2">
    <source>
        <dbReference type="Proteomes" id="UP000507245"/>
    </source>
</evidence>
<keyword evidence="2" id="KW-1185">Reference proteome</keyword>
<reference evidence="2" key="1">
    <citation type="journal article" date="2020" name="Genome Biol.">
        <title>Gamete binning: chromosome-level and haplotype-resolved genome assembly enabled by high-throughput single-cell sequencing of gamete genomes.</title>
        <authorList>
            <person name="Campoy J.A."/>
            <person name="Sun H."/>
            <person name="Goel M."/>
            <person name="Jiao W.-B."/>
            <person name="Folz-Donahue K."/>
            <person name="Wang N."/>
            <person name="Rubio M."/>
            <person name="Liu C."/>
            <person name="Kukat C."/>
            <person name="Ruiz D."/>
            <person name="Huettel B."/>
            <person name="Schneeberger K."/>
        </authorList>
    </citation>
    <scope>NUCLEOTIDE SEQUENCE [LARGE SCALE GENOMIC DNA]</scope>
    <source>
        <strain evidence="2">cv. Rojo Pasion</strain>
    </source>
</reference>
<sequence length="76" mass="8155">MKEDAGGQPIQKAKIEILLGKSEKFDEIMADVAIEEALEYEQSWGRPGIDCGRGVYGGSTKGGWEDGDSGNALHVD</sequence>
<dbReference type="Gene3D" id="3.30.110.20">
    <property type="entry name" value="Alba-like domain"/>
    <property type="match status" value="1"/>
</dbReference>
<dbReference type="GO" id="GO:0003676">
    <property type="term" value="F:nucleic acid binding"/>
    <property type="evidence" value="ECO:0007669"/>
    <property type="project" value="InterPro"/>
</dbReference>
<evidence type="ECO:0000313" key="1">
    <source>
        <dbReference type="EMBL" id="CAB4317323.1"/>
    </source>
</evidence>
<dbReference type="EMBL" id="CAEKKB010000007">
    <property type="protein sequence ID" value="CAB4317323.1"/>
    <property type="molecule type" value="Genomic_DNA"/>
</dbReference>
<dbReference type="AlphaFoldDB" id="A0A6J5XYK0"/>
<dbReference type="Proteomes" id="UP000507245">
    <property type="component" value="Unassembled WGS sequence"/>
</dbReference>